<reference evidence="3" key="1">
    <citation type="journal article" date="2019" name="Int. J. Syst. Evol. Microbiol.">
        <title>The Global Catalogue of Microorganisms (GCM) 10K type strain sequencing project: providing services to taxonomists for standard genome sequencing and annotation.</title>
        <authorList>
            <consortium name="The Broad Institute Genomics Platform"/>
            <consortium name="The Broad Institute Genome Sequencing Center for Infectious Disease"/>
            <person name="Wu L."/>
            <person name="Ma J."/>
        </authorList>
    </citation>
    <scope>NUCLEOTIDE SEQUENCE [LARGE SCALE GENOMIC DNA]</scope>
    <source>
        <strain evidence="3">JCM 16545</strain>
    </source>
</reference>
<organism evidence="2 3">
    <name type="scientific">Rubritalea spongiae</name>
    <dbReference type="NCBI Taxonomy" id="430797"/>
    <lineage>
        <taxon>Bacteria</taxon>
        <taxon>Pseudomonadati</taxon>
        <taxon>Verrucomicrobiota</taxon>
        <taxon>Verrucomicrobiia</taxon>
        <taxon>Verrucomicrobiales</taxon>
        <taxon>Rubritaleaceae</taxon>
        <taxon>Rubritalea</taxon>
    </lineage>
</organism>
<evidence type="ECO:0000256" key="1">
    <source>
        <dbReference type="SAM" id="MobiDB-lite"/>
    </source>
</evidence>
<keyword evidence="3" id="KW-1185">Reference proteome</keyword>
<dbReference type="RefSeq" id="WP_377096068.1">
    <property type="nucleotide sequence ID" value="NZ_JBHSJM010000001.1"/>
</dbReference>
<dbReference type="Proteomes" id="UP001597297">
    <property type="component" value="Unassembled WGS sequence"/>
</dbReference>
<evidence type="ECO:0000313" key="3">
    <source>
        <dbReference type="Proteomes" id="UP001597297"/>
    </source>
</evidence>
<evidence type="ECO:0000313" key="2">
    <source>
        <dbReference type="EMBL" id="MFD2275014.1"/>
    </source>
</evidence>
<gene>
    <name evidence="2" type="ORF">ACFSQZ_00905</name>
</gene>
<dbReference type="EMBL" id="JBHUJC010000001">
    <property type="protein sequence ID" value="MFD2275014.1"/>
    <property type="molecule type" value="Genomic_DNA"/>
</dbReference>
<comment type="caution">
    <text evidence="2">The sequence shown here is derived from an EMBL/GenBank/DDBJ whole genome shotgun (WGS) entry which is preliminary data.</text>
</comment>
<feature type="region of interest" description="Disordered" evidence="1">
    <location>
        <begin position="31"/>
        <end position="50"/>
    </location>
</feature>
<proteinExistence type="predicted"/>
<accession>A0ABW5DZ36</accession>
<name>A0ABW5DZ36_9BACT</name>
<protein>
    <submittedName>
        <fullName evidence="2">Uncharacterized protein</fullName>
    </submittedName>
</protein>
<sequence length="50" mass="5081">MKAKLPLKSLIGGVLVATSAIVCALAYMQEEASSGTPPDPPVIVENEGAI</sequence>